<dbReference type="VEuPathDB" id="VectorBase:LOC119159479"/>
<reference evidence="1" key="1">
    <citation type="journal article" date="2020" name="Cell">
        <title>Large-Scale Comparative Analyses of Tick Genomes Elucidate Their Genetic Diversity and Vector Capacities.</title>
        <authorList>
            <consortium name="Tick Genome and Microbiome Consortium (TIGMIC)"/>
            <person name="Jia N."/>
            <person name="Wang J."/>
            <person name="Shi W."/>
            <person name="Du L."/>
            <person name="Sun Y."/>
            <person name="Zhan W."/>
            <person name="Jiang J.F."/>
            <person name="Wang Q."/>
            <person name="Zhang B."/>
            <person name="Ji P."/>
            <person name="Bell-Sakyi L."/>
            <person name="Cui X.M."/>
            <person name="Yuan T.T."/>
            <person name="Jiang B.G."/>
            <person name="Yang W.F."/>
            <person name="Lam T.T."/>
            <person name="Chang Q.C."/>
            <person name="Ding S.J."/>
            <person name="Wang X.J."/>
            <person name="Zhu J.G."/>
            <person name="Ruan X.D."/>
            <person name="Zhao L."/>
            <person name="Wei J.T."/>
            <person name="Ye R.Z."/>
            <person name="Que T.C."/>
            <person name="Du C.H."/>
            <person name="Zhou Y.H."/>
            <person name="Cheng J.X."/>
            <person name="Dai P.F."/>
            <person name="Guo W.B."/>
            <person name="Han X.H."/>
            <person name="Huang E.J."/>
            <person name="Li L.F."/>
            <person name="Wei W."/>
            <person name="Gao Y.C."/>
            <person name="Liu J.Z."/>
            <person name="Shao H.Z."/>
            <person name="Wang X."/>
            <person name="Wang C.C."/>
            <person name="Yang T.C."/>
            <person name="Huo Q.B."/>
            <person name="Li W."/>
            <person name="Chen H.Y."/>
            <person name="Chen S.E."/>
            <person name="Zhou L.G."/>
            <person name="Ni X.B."/>
            <person name="Tian J.H."/>
            <person name="Sheng Y."/>
            <person name="Liu T."/>
            <person name="Pan Y.S."/>
            <person name="Xia L.Y."/>
            <person name="Li J."/>
            <person name="Zhao F."/>
            <person name="Cao W.C."/>
        </authorList>
    </citation>
    <scope>NUCLEOTIDE SEQUENCE</scope>
    <source>
        <strain evidence="1">Rmic-2018</strain>
    </source>
</reference>
<dbReference type="EMBL" id="JABSTU010000004">
    <property type="protein sequence ID" value="KAH8033267.1"/>
    <property type="molecule type" value="Genomic_DNA"/>
</dbReference>
<dbReference type="PANTHER" id="PTHR37162:SF1">
    <property type="entry name" value="BED-TYPE DOMAIN-CONTAINING PROTEIN"/>
    <property type="match status" value="1"/>
</dbReference>
<name>A0A9J6EFM3_RHIMP</name>
<evidence type="ECO:0000313" key="2">
    <source>
        <dbReference type="Proteomes" id="UP000821866"/>
    </source>
</evidence>
<evidence type="ECO:0000313" key="1">
    <source>
        <dbReference type="EMBL" id="KAH8033267.1"/>
    </source>
</evidence>
<gene>
    <name evidence="1" type="ORF">HPB51_008750</name>
</gene>
<dbReference type="AlphaFoldDB" id="A0A9J6EFM3"/>
<protein>
    <submittedName>
        <fullName evidence="1">Uncharacterized protein</fullName>
    </submittedName>
</protein>
<organism evidence="1 2">
    <name type="scientific">Rhipicephalus microplus</name>
    <name type="common">Cattle tick</name>
    <name type="synonym">Boophilus microplus</name>
    <dbReference type="NCBI Taxonomy" id="6941"/>
    <lineage>
        <taxon>Eukaryota</taxon>
        <taxon>Metazoa</taxon>
        <taxon>Ecdysozoa</taxon>
        <taxon>Arthropoda</taxon>
        <taxon>Chelicerata</taxon>
        <taxon>Arachnida</taxon>
        <taxon>Acari</taxon>
        <taxon>Parasitiformes</taxon>
        <taxon>Ixodida</taxon>
        <taxon>Ixodoidea</taxon>
        <taxon>Ixodidae</taxon>
        <taxon>Rhipicephalinae</taxon>
        <taxon>Rhipicephalus</taxon>
        <taxon>Boophilus</taxon>
    </lineage>
</organism>
<keyword evidence="2" id="KW-1185">Reference proteome</keyword>
<comment type="caution">
    <text evidence="1">The sequence shown here is derived from an EMBL/GenBank/DDBJ whole genome shotgun (WGS) entry which is preliminary data.</text>
</comment>
<sequence length="346" mass="38461">MIILFLTGRSTKFSASVVNEVDCNGDAISKWCKPGVKDTEAFCILCSVSISCAQQSTAAVKRHARQKKHLEAAAKRRDASGVLLAPKTVQATIDFSKGTPRATLQDQVCGAGAIFAMAVVSKDIPYVWGTTATDIYKKMFAESDVAKKFNCARAKLSYVIFDGLRTFFKSKLVAELCRPNVFFALVIDETPKPEQRVQQLDLLVWYFSESRQQAVVEHLHSCNLGRATGDIVVECIEDALAELPGQGLLCFFSDGPNVMKSVKSKLKQRINPSLVDVGKCTLHKVHNAFSKGLDAFCSDVEQVVRDVYYYFKHSSVRSESLKEQQELLGLIPHVFLRHVSNRWLTL</sequence>
<dbReference type="Proteomes" id="UP000821866">
    <property type="component" value="Chromosome 2"/>
</dbReference>
<reference evidence="1" key="2">
    <citation type="submission" date="2021-09" db="EMBL/GenBank/DDBJ databases">
        <authorList>
            <person name="Jia N."/>
            <person name="Wang J."/>
            <person name="Shi W."/>
            <person name="Du L."/>
            <person name="Sun Y."/>
            <person name="Zhan W."/>
            <person name="Jiang J."/>
            <person name="Wang Q."/>
            <person name="Zhang B."/>
            <person name="Ji P."/>
            <person name="Sakyi L.B."/>
            <person name="Cui X."/>
            <person name="Yuan T."/>
            <person name="Jiang B."/>
            <person name="Yang W."/>
            <person name="Lam T.T.-Y."/>
            <person name="Chang Q."/>
            <person name="Ding S."/>
            <person name="Wang X."/>
            <person name="Zhu J."/>
            <person name="Ruan X."/>
            <person name="Zhao L."/>
            <person name="Wei J."/>
            <person name="Que T."/>
            <person name="Du C."/>
            <person name="Cheng J."/>
            <person name="Dai P."/>
            <person name="Han X."/>
            <person name="Huang E."/>
            <person name="Gao Y."/>
            <person name="Liu J."/>
            <person name="Shao H."/>
            <person name="Ye R."/>
            <person name="Li L."/>
            <person name="Wei W."/>
            <person name="Wang X."/>
            <person name="Wang C."/>
            <person name="Huo Q."/>
            <person name="Li W."/>
            <person name="Guo W."/>
            <person name="Chen H."/>
            <person name="Chen S."/>
            <person name="Zhou L."/>
            <person name="Zhou L."/>
            <person name="Ni X."/>
            <person name="Tian J."/>
            <person name="Zhou Y."/>
            <person name="Sheng Y."/>
            <person name="Liu T."/>
            <person name="Pan Y."/>
            <person name="Xia L."/>
            <person name="Li J."/>
            <person name="Zhao F."/>
            <person name="Cao W."/>
        </authorList>
    </citation>
    <scope>NUCLEOTIDE SEQUENCE</scope>
    <source>
        <strain evidence="1">Rmic-2018</strain>
        <tissue evidence="1">Larvae</tissue>
    </source>
</reference>
<dbReference type="PANTHER" id="PTHR37162">
    <property type="entry name" value="HAT FAMILY DIMERISATION DOMAINCONTAINING PROTEIN-RELATED"/>
    <property type="match status" value="1"/>
</dbReference>
<proteinExistence type="predicted"/>
<accession>A0A9J6EFM3</accession>